<dbReference type="GO" id="GO:0008017">
    <property type="term" value="F:microtubule binding"/>
    <property type="evidence" value="ECO:0007669"/>
    <property type="project" value="InterPro"/>
</dbReference>
<dbReference type="PROSITE" id="PS50021">
    <property type="entry name" value="CH"/>
    <property type="match status" value="1"/>
</dbReference>
<evidence type="ECO:0000259" key="5">
    <source>
        <dbReference type="PROSITE" id="PS50021"/>
    </source>
</evidence>
<comment type="similarity">
    <text evidence="1">Belongs to the TRAFAC class myosin-kinesin ATPase superfamily. Kinesin family. KIN-14 subfamily.</text>
</comment>
<dbReference type="InterPro" id="IPR001715">
    <property type="entry name" value="CH_dom"/>
</dbReference>
<reference evidence="7" key="1">
    <citation type="submission" date="2019-12" db="EMBL/GenBank/DDBJ databases">
        <authorList>
            <person name="Scholes J."/>
        </authorList>
    </citation>
    <scope>NUCLEOTIDE SEQUENCE</scope>
</reference>
<keyword evidence="3" id="KW-0547">Nucleotide-binding</keyword>
<protein>
    <submittedName>
        <fullName evidence="7">P-loop nucleoside triphosphate hydrolases superfamily protein with CH (Calponin Homology) domain</fullName>
    </submittedName>
</protein>
<feature type="domain" description="Kinesin motor" evidence="6">
    <location>
        <begin position="441"/>
        <end position="605"/>
    </location>
</feature>
<keyword evidence="7" id="KW-0378">Hydrolase</keyword>
<keyword evidence="2 3" id="KW-0505">Motor protein</keyword>
<evidence type="ECO:0000313" key="8">
    <source>
        <dbReference type="Proteomes" id="UP001153555"/>
    </source>
</evidence>
<dbReference type="InterPro" id="IPR036872">
    <property type="entry name" value="CH_dom_sf"/>
</dbReference>
<dbReference type="InterPro" id="IPR031852">
    <property type="entry name" value="Vik1/Cik1_MT-bd"/>
</dbReference>
<dbReference type="Pfam" id="PF00307">
    <property type="entry name" value="CH"/>
    <property type="match status" value="1"/>
</dbReference>
<dbReference type="SMART" id="SM00033">
    <property type="entry name" value="CH"/>
    <property type="match status" value="1"/>
</dbReference>
<feature type="region of interest" description="Disordered" evidence="4">
    <location>
        <begin position="1"/>
        <end position="54"/>
    </location>
</feature>
<feature type="binding site" evidence="3">
    <location>
        <begin position="523"/>
        <end position="530"/>
    </location>
    <ligand>
        <name>ATP</name>
        <dbReference type="ChEBI" id="CHEBI:30616"/>
    </ligand>
</feature>
<feature type="domain" description="Calponin-homology (CH)" evidence="5">
    <location>
        <begin position="91"/>
        <end position="213"/>
    </location>
</feature>
<evidence type="ECO:0000256" key="4">
    <source>
        <dbReference type="SAM" id="MobiDB-lite"/>
    </source>
</evidence>
<dbReference type="InterPro" id="IPR036961">
    <property type="entry name" value="Kinesin_motor_dom_sf"/>
</dbReference>
<dbReference type="FunFam" id="1.10.418.10:FF:000062">
    <property type="entry name" value="Kinesin-like protein KIN-14I isoform A"/>
    <property type="match status" value="1"/>
</dbReference>
<dbReference type="InterPro" id="IPR001752">
    <property type="entry name" value="Kinesin_motor_dom"/>
</dbReference>
<keyword evidence="8" id="KW-1185">Reference proteome</keyword>
<dbReference type="GO" id="GO:0016787">
    <property type="term" value="F:hydrolase activity"/>
    <property type="evidence" value="ECO:0007669"/>
    <property type="project" value="UniProtKB-KW"/>
</dbReference>
<dbReference type="GO" id="GO:0015630">
    <property type="term" value="C:microtubule cytoskeleton"/>
    <property type="evidence" value="ECO:0007669"/>
    <property type="project" value="TreeGrafter"/>
</dbReference>
<dbReference type="InterPro" id="IPR027640">
    <property type="entry name" value="Kinesin-like_fam"/>
</dbReference>
<dbReference type="GO" id="GO:0003777">
    <property type="term" value="F:microtubule motor activity"/>
    <property type="evidence" value="ECO:0007669"/>
    <property type="project" value="InterPro"/>
</dbReference>
<dbReference type="GO" id="GO:0007018">
    <property type="term" value="P:microtubule-based movement"/>
    <property type="evidence" value="ECO:0007669"/>
    <property type="project" value="InterPro"/>
</dbReference>
<dbReference type="Proteomes" id="UP001153555">
    <property type="component" value="Unassembled WGS sequence"/>
</dbReference>
<evidence type="ECO:0000256" key="3">
    <source>
        <dbReference type="PROSITE-ProRule" id="PRU00283"/>
    </source>
</evidence>
<dbReference type="InterPro" id="IPR027417">
    <property type="entry name" value="P-loop_NTPase"/>
</dbReference>
<dbReference type="SMART" id="SM00129">
    <property type="entry name" value="KISc"/>
    <property type="match status" value="1"/>
</dbReference>
<dbReference type="Pfam" id="PF16796">
    <property type="entry name" value="Microtub_bd"/>
    <property type="match status" value="1"/>
</dbReference>
<dbReference type="Gene3D" id="1.10.418.10">
    <property type="entry name" value="Calponin-like domain"/>
    <property type="match status" value="1"/>
</dbReference>
<dbReference type="PANTHER" id="PTHR47972">
    <property type="entry name" value="KINESIN-LIKE PROTEIN KLP-3"/>
    <property type="match status" value="1"/>
</dbReference>
<name>A0A9N7NG73_STRHE</name>
<comment type="caution">
    <text evidence="7">The sequence shown here is derived from an EMBL/GenBank/DDBJ whole genome shotgun (WGS) entry which is preliminary data.</text>
</comment>
<dbReference type="SUPFAM" id="SSF47576">
    <property type="entry name" value="Calponin-homology domain, CH-domain"/>
    <property type="match status" value="1"/>
</dbReference>
<dbReference type="EMBL" id="CACSLK010027752">
    <property type="protein sequence ID" value="CAA0828237.1"/>
    <property type="molecule type" value="Genomic_DNA"/>
</dbReference>
<dbReference type="PANTHER" id="PTHR47972:SF39">
    <property type="entry name" value="KINESIN-LIKE PROTEIN KIN-14I"/>
    <property type="match status" value="1"/>
</dbReference>
<dbReference type="CDD" id="cd21203">
    <property type="entry name" value="CH_AtKIN14-like"/>
    <property type="match status" value="1"/>
</dbReference>
<dbReference type="AlphaFoldDB" id="A0A9N7NG73"/>
<sequence>MNRRPQDPSPESNNPHLGPRQNPCLNLAGSAKAKEKEKKKIRQLGPEPGGSERGSWPCGLRLRYIQKGVLQKHGHRSRELDFDARRAEEAALRRYEAAAWLRKLVGIVGAKDLPAEPSEEEFRLGLRSGIVLCNALNKIQQGAVLKVVESPCDSALLPDGAALSAYQYFENVRNFLVAMEEMGIPTFEASDLEQGGKSSRVVNCVLALKSYYEWRQAGGNGVWKFGGNLKPSTSGKQFVRKNSEPFMNSLSRTVSANEKSLNGICPNKDTNRTPSSSLSVLVRAILSDRKPDEVPNLVESLLGKVMEEFEHHISNKLDLKKANNLRDSNISSGNKSIEGHSAAVANRDQISQKNQIFDKESEGRFMKQQTIVDQQQKDIEVLKQALSTTKSGMQYMQLKFHEEVNNLGIHIHGLAHAASSYHRVLEENRKLYNKVQDLKGNIRVYCRVRPFLSGQFNCLSTVDHIEEGTIMINTLAKNGKGQKSFNFNKVFGPSATQEEVFSDTRPLVRSVLDGYNVCIFAYGQTGSGKTYTMTGPRDLTEHSQGVNYRALSDLFLLAEQRQDTFLYDVSVQMIEIYNEQVRDLLTTDGLTKRYPFSIHFSINCY</sequence>
<dbReference type="FunFam" id="3.40.850.10:FF:000111">
    <property type="entry name" value="p-loop nucleoside triphosphate hydrolase superfamily protein with CH (Calponin Homology) domain"/>
    <property type="match status" value="1"/>
</dbReference>
<evidence type="ECO:0000256" key="1">
    <source>
        <dbReference type="ARBA" id="ARBA00010899"/>
    </source>
</evidence>
<dbReference type="SUPFAM" id="SSF52540">
    <property type="entry name" value="P-loop containing nucleoside triphosphate hydrolases"/>
    <property type="match status" value="1"/>
</dbReference>
<keyword evidence="3" id="KW-0067">ATP-binding</keyword>
<accession>A0A9N7NG73</accession>
<evidence type="ECO:0000313" key="7">
    <source>
        <dbReference type="EMBL" id="CAA0828237.1"/>
    </source>
</evidence>
<dbReference type="OrthoDB" id="3176171at2759"/>
<organism evidence="7 8">
    <name type="scientific">Striga hermonthica</name>
    <name type="common">Purple witchweed</name>
    <name type="synonym">Buchnera hermonthica</name>
    <dbReference type="NCBI Taxonomy" id="68872"/>
    <lineage>
        <taxon>Eukaryota</taxon>
        <taxon>Viridiplantae</taxon>
        <taxon>Streptophyta</taxon>
        <taxon>Embryophyta</taxon>
        <taxon>Tracheophyta</taxon>
        <taxon>Spermatophyta</taxon>
        <taxon>Magnoliopsida</taxon>
        <taxon>eudicotyledons</taxon>
        <taxon>Gunneridae</taxon>
        <taxon>Pentapetalae</taxon>
        <taxon>asterids</taxon>
        <taxon>lamiids</taxon>
        <taxon>Lamiales</taxon>
        <taxon>Orobanchaceae</taxon>
        <taxon>Buchnereae</taxon>
        <taxon>Striga</taxon>
    </lineage>
</organism>
<evidence type="ECO:0000256" key="2">
    <source>
        <dbReference type="ARBA" id="ARBA00023175"/>
    </source>
</evidence>
<dbReference type="PROSITE" id="PS50067">
    <property type="entry name" value="KINESIN_MOTOR_2"/>
    <property type="match status" value="1"/>
</dbReference>
<dbReference type="Gene3D" id="3.40.850.10">
    <property type="entry name" value="Kinesin motor domain"/>
    <property type="match status" value="1"/>
</dbReference>
<dbReference type="GO" id="GO:0005524">
    <property type="term" value="F:ATP binding"/>
    <property type="evidence" value="ECO:0007669"/>
    <property type="project" value="UniProtKB-UniRule"/>
</dbReference>
<evidence type="ECO:0000259" key="6">
    <source>
        <dbReference type="PROSITE" id="PS50067"/>
    </source>
</evidence>
<gene>
    <name evidence="7" type="ORF">SHERM_23932</name>
</gene>
<proteinExistence type="inferred from homology"/>